<dbReference type="InterPro" id="IPR020013">
    <property type="entry name" value="Flagellar_FlgE/F/G"/>
</dbReference>
<evidence type="ECO:0000256" key="2">
    <source>
        <dbReference type="RuleBase" id="RU362116"/>
    </source>
</evidence>
<evidence type="ECO:0000313" key="6">
    <source>
        <dbReference type="EMBL" id="MCY1713047.1"/>
    </source>
</evidence>
<dbReference type="InterPro" id="IPR001444">
    <property type="entry name" value="Flag_bb_rod_N"/>
</dbReference>
<dbReference type="Pfam" id="PF22692">
    <property type="entry name" value="LlgE_F_G_D1"/>
    <property type="match status" value="1"/>
</dbReference>
<name>A0ABT4BQ73_9FIRM</name>
<dbReference type="PANTHER" id="PTHR30435">
    <property type="entry name" value="FLAGELLAR PROTEIN"/>
    <property type="match status" value="1"/>
</dbReference>
<comment type="similarity">
    <text evidence="1 2">Belongs to the flagella basal body rod proteins family.</text>
</comment>
<comment type="caution">
    <text evidence="6">The sequence shown here is derived from an EMBL/GenBank/DDBJ whole genome shotgun (WGS) entry which is preliminary data.</text>
</comment>
<evidence type="ECO:0000256" key="1">
    <source>
        <dbReference type="ARBA" id="ARBA00009677"/>
    </source>
</evidence>
<feature type="domain" description="Flagellar basal-body/hook protein C-terminal" evidence="4">
    <location>
        <begin position="199"/>
        <end position="235"/>
    </location>
</feature>
<dbReference type="Pfam" id="PF06429">
    <property type="entry name" value="Flg_bbr_C"/>
    <property type="match status" value="1"/>
</dbReference>
<keyword evidence="6" id="KW-0282">Flagellum</keyword>
<keyword evidence="6" id="KW-0966">Cell projection</keyword>
<proteinExistence type="inferred from homology"/>
<sequence>MDRGFYALGSGMLTQSRVLTGISNNLANLETPGYKKKKVSVSTFGKMMINRVDTQKTEIGDMSLITVADKTNTIHTEGVLSNTNRSLDFAIKGEGFFAVQGENGTVYTRNGSFNVDKDGYLALKDVGRVLGSNGPIKVGTDQLAADEQGNLMVNGKNVGRIAVYNFADYNTLRASGEGMFSSNGGAPTLIQNPSILWKMVEGSNVNAAEEMTSALSAQRNLQNCSQALKMYDQVLTNSVTNIAKL</sequence>
<dbReference type="InterPro" id="IPR053967">
    <property type="entry name" value="LlgE_F_G-like_D1"/>
</dbReference>
<dbReference type="EMBL" id="JAPOHA010000002">
    <property type="protein sequence ID" value="MCY1713047.1"/>
    <property type="molecule type" value="Genomic_DNA"/>
</dbReference>
<dbReference type="Proteomes" id="UP001082703">
    <property type="component" value="Unassembled WGS sequence"/>
</dbReference>
<dbReference type="InterPro" id="IPR037925">
    <property type="entry name" value="FlgE/F/G-like"/>
</dbReference>
<keyword evidence="7" id="KW-1185">Reference proteome</keyword>
<dbReference type="PANTHER" id="PTHR30435:SF19">
    <property type="entry name" value="FLAGELLAR BASAL-BODY ROD PROTEIN FLGG"/>
    <property type="match status" value="1"/>
</dbReference>
<feature type="domain" description="Flagellar basal body rod protein N-terminal" evidence="3">
    <location>
        <begin position="6"/>
        <end position="35"/>
    </location>
</feature>
<evidence type="ECO:0000259" key="5">
    <source>
        <dbReference type="Pfam" id="PF22692"/>
    </source>
</evidence>
<organism evidence="6 7">
    <name type="scientific">Caproiciproducens galactitolivorans</name>
    <dbReference type="NCBI Taxonomy" id="642589"/>
    <lineage>
        <taxon>Bacteria</taxon>
        <taxon>Bacillati</taxon>
        <taxon>Bacillota</taxon>
        <taxon>Clostridia</taxon>
        <taxon>Eubacteriales</taxon>
        <taxon>Acutalibacteraceae</taxon>
        <taxon>Caproiciproducens</taxon>
    </lineage>
</organism>
<protein>
    <submittedName>
        <fullName evidence="6">Flagellar hook-basal body protein</fullName>
    </submittedName>
</protein>
<dbReference type="InterPro" id="IPR010930">
    <property type="entry name" value="Flg_bb/hook_C_dom"/>
</dbReference>
<feature type="domain" description="Flagellar hook protein FlgE/F/G-like D1" evidence="5">
    <location>
        <begin position="90"/>
        <end position="138"/>
    </location>
</feature>
<reference evidence="6 7" key="1">
    <citation type="submission" date="2022-11" db="EMBL/GenBank/DDBJ databases">
        <authorList>
            <person name="Caiyu Z."/>
        </authorList>
    </citation>
    <scope>NUCLEOTIDE SEQUENCE [LARGE SCALE GENOMIC DNA]</scope>
    <source>
        <strain evidence="6 7">YR-4</strain>
    </source>
</reference>
<keyword evidence="2" id="KW-0975">Bacterial flagellum</keyword>
<evidence type="ECO:0000259" key="3">
    <source>
        <dbReference type="Pfam" id="PF00460"/>
    </source>
</evidence>
<dbReference type="RefSeq" id="WP_268057057.1">
    <property type="nucleotide sequence ID" value="NZ_JAPOHA010000002.1"/>
</dbReference>
<keyword evidence="6" id="KW-0969">Cilium</keyword>
<accession>A0ABT4BQ73</accession>
<comment type="subcellular location">
    <subcellularLocation>
        <location evidence="2">Bacterial flagellum basal body</location>
    </subcellularLocation>
</comment>
<evidence type="ECO:0000259" key="4">
    <source>
        <dbReference type="Pfam" id="PF06429"/>
    </source>
</evidence>
<dbReference type="Pfam" id="PF00460">
    <property type="entry name" value="Flg_bb_rod"/>
    <property type="match status" value="1"/>
</dbReference>
<gene>
    <name evidence="6" type="ORF">OUY18_02100</name>
</gene>
<dbReference type="SUPFAM" id="SSF117143">
    <property type="entry name" value="Flagellar hook protein flgE"/>
    <property type="match status" value="1"/>
</dbReference>
<evidence type="ECO:0000313" key="7">
    <source>
        <dbReference type="Proteomes" id="UP001082703"/>
    </source>
</evidence>
<dbReference type="NCBIfam" id="TIGR03506">
    <property type="entry name" value="FlgEFG_subfam"/>
    <property type="match status" value="1"/>
</dbReference>